<name>A0A645AL02_9ZZZZ</name>
<comment type="caution">
    <text evidence="1">The sequence shown here is derived from an EMBL/GenBank/DDBJ whole genome shotgun (WGS) entry which is preliminary data.</text>
</comment>
<dbReference type="AlphaFoldDB" id="A0A645AL02"/>
<sequence>MKGEFVKSYVMDKFFIVYTISPDGRTLYAVIDDPDLYIAKYSLNEK</sequence>
<dbReference type="EMBL" id="VSSQ01014501">
    <property type="protein sequence ID" value="MPM53790.1"/>
    <property type="molecule type" value="Genomic_DNA"/>
</dbReference>
<gene>
    <name evidence="1" type="ORF">SDC9_100559</name>
</gene>
<reference evidence="1" key="1">
    <citation type="submission" date="2019-08" db="EMBL/GenBank/DDBJ databases">
        <authorList>
            <person name="Kucharzyk K."/>
            <person name="Murdoch R.W."/>
            <person name="Higgins S."/>
            <person name="Loffler F."/>
        </authorList>
    </citation>
    <scope>NUCLEOTIDE SEQUENCE</scope>
</reference>
<organism evidence="1">
    <name type="scientific">bioreactor metagenome</name>
    <dbReference type="NCBI Taxonomy" id="1076179"/>
    <lineage>
        <taxon>unclassified sequences</taxon>
        <taxon>metagenomes</taxon>
        <taxon>ecological metagenomes</taxon>
    </lineage>
</organism>
<evidence type="ECO:0000313" key="1">
    <source>
        <dbReference type="EMBL" id="MPM53790.1"/>
    </source>
</evidence>
<protein>
    <submittedName>
        <fullName evidence="1">Uncharacterized protein</fullName>
    </submittedName>
</protein>
<proteinExistence type="predicted"/>
<accession>A0A645AL02</accession>